<accession>A0ABP8U267</accession>
<sequence length="767" mass="84193">MLRAHRGPQGAGRGHTWTTPDRTSPGKPHDFLLHETNTQLRQLGRTGQDIDGKDVQKALGELERAGRRPPGNPRGRAQWVAHHIAGMPLPALLGGAIGFEAELLPRVTLRPGITGDDFQIIAKDGTFKVVLDNNAAYKAKDGTFYKSEDNLLGAGKEVAEWTHWPILEIVTAPIAVLPGEERARRSAGAVFAAVESALSRLRHSPQGTPIEEIFPKDRFTYTNDAEDALLMPDPTIDGIRPELYMHYTVGMPLESGVSFLEYVRDNEWHPIRKRRLSDGIRFSGEMISLYHGTRYAPPTADLLDERDVSMLRFFLATVYTQVTAAFPGGPQDPEMIKNRTPVALRTNLAAWRAALPPPVQDFLRDRAAEIRAELLRTAGVERPGLTGDALKVRLDDESDATIGDYLDNALLPDPGQIIDQYQALGVRTRFTGLDTAQGKLRTPLVLLEIRSSHRRARTLNDVKATFTDFKQLATQSYESARTMRDAVHNDPQRIEHRRRLARELSTSTDPAVSDTLRALEVVDDDAAPILTTSEVQAILTELGEYIRDPAANAESLAKALRKVADGIGPVHPVPDTYGPVEETQRILWGVSGWLRHLNDPDLLKFVNGILRTDRTLGWTGDNVDANAVHEAGRKVLVQNTPLPKNRAEWANAIAHQIAHGSAPPRMRGGRPAFRKDGQTPTHEVNPAGSSRSPHPSTNSHVVTADLATSGIVPPQHGAGTPTEHTAGSGPGVHDSFVTDDNGLTWKFSSLSDGRFCVEVAEVCRKFT</sequence>
<protein>
    <submittedName>
        <fullName evidence="2">Uncharacterized protein</fullName>
    </submittedName>
</protein>
<feature type="region of interest" description="Disordered" evidence="1">
    <location>
        <begin position="1"/>
        <end position="28"/>
    </location>
</feature>
<feature type="region of interest" description="Disordered" evidence="1">
    <location>
        <begin position="658"/>
        <end position="735"/>
    </location>
</feature>
<dbReference type="RefSeq" id="WP_345428651.1">
    <property type="nucleotide sequence ID" value="NZ_BAABHK010000001.1"/>
</dbReference>
<gene>
    <name evidence="2" type="ORF">GCM10023196_003790</name>
</gene>
<evidence type="ECO:0000313" key="2">
    <source>
        <dbReference type="EMBL" id="GAA4620309.1"/>
    </source>
</evidence>
<reference evidence="3" key="1">
    <citation type="journal article" date="2019" name="Int. J. Syst. Evol. Microbiol.">
        <title>The Global Catalogue of Microorganisms (GCM) 10K type strain sequencing project: providing services to taxonomists for standard genome sequencing and annotation.</title>
        <authorList>
            <consortium name="The Broad Institute Genomics Platform"/>
            <consortium name="The Broad Institute Genome Sequencing Center for Infectious Disease"/>
            <person name="Wu L."/>
            <person name="Ma J."/>
        </authorList>
    </citation>
    <scope>NUCLEOTIDE SEQUENCE [LARGE SCALE GENOMIC DNA]</scope>
    <source>
        <strain evidence="3">JCM 17939</strain>
    </source>
</reference>
<organism evidence="2 3">
    <name type="scientific">Actinoallomurus vinaceus</name>
    <dbReference type="NCBI Taxonomy" id="1080074"/>
    <lineage>
        <taxon>Bacteria</taxon>
        <taxon>Bacillati</taxon>
        <taxon>Actinomycetota</taxon>
        <taxon>Actinomycetes</taxon>
        <taxon>Streptosporangiales</taxon>
        <taxon>Thermomonosporaceae</taxon>
        <taxon>Actinoallomurus</taxon>
    </lineage>
</organism>
<comment type="caution">
    <text evidence="2">The sequence shown here is derived from an EMBL/GenBank/DDBJ whole genome shotgun (WGS) entry which is preliminary data.</text>
</comment>
<evidence type="ECO:0000313" key="3">
    <source>
        <dbReference type="Proteomes" id="UP001501442"/>
    </source>
</evidence>
<evidence type="ECO:0000256" key="1">
    <source>
        <dbReference type="SAM" id="MobiDB-lite"/>
    </source>
</evidence>
<dbReference type="Proteomes" id="UP001501442">
    <property type="component" value="Unassembled WGS sequence"/>
</dbReference>
<feature type="compositionally biased region" description="Polar residues" evidence="1">
    <location>
        <begin position="678"/>
        <end position="701"/>
    </location>
</feature>
<dbReference type="EMBL" id="BAABHK010000001">
    <property type="protein sequence ID" value="GAA4620309.1"/>
    <property type="molecule type" value="Genomic_DNA"/>
</dbReference>
<proteinExistence type="predicted"/>
<keyword evidence="3" id="KW-1185">Reference proteome</keyword>
<name>A0ABP8U267_9ACTN</name>